<dbReference type="Gene3D" id="3.30.70.330">
    <property type="match status" value="1"/>
</dbReference>
<name>A0AAD7A2C8_9AGAR</name>
<keyword evidence="1" id="KW-0694">RNA-binding</keyword>
<dbReference type="Pfam" id="PF00076">
    <property type="entry name" value="RRM_1"/>
    <property type="match status" value="2"/>
</dbReference>
<accession>A0AAD7A2C8</accession>
<dbReference type="CDD" id="cd00590">
    <property type="entry name" value="RRM_SF"/>
    <property type="match status" value="1"/>
</dbReference>
<keyword evidence="5" id="KW-1185">Reference proteome</keyword>
<dbReference type="EMBL" id="JARIHO010000018">
    <property type="protein sequence ID" value="KAJ7348089.1"/>
    <property type="molecule type" value="Genomic_DNA"/>
</dbReference>
<evidence type="ECO:0000313" key="4">
    <source>
        <dbReference type="EMBL" id="KAJ7348089.1"/>
    </source>
</evidence>
<dbReference type="GO" id="GO:0003723">
    <property type="term" value="F:RNA binding"/>
    <property type="evidence" value="ECO:0007669"/>
    <property type="project" value="UniProtKB-UniRule"/>
</dbReference>
<dbReference type="InterPro" id="IPR000504">
    <property type="entry name" value="RRM_dom"/>
</dbReference>
<gene>
    <name evidence="4" type="ORF">DFH08DRAFT_1080232</name>
</gene>
<evidence type="ECO:0000259" key="3">
    <source>
        <dbReference type="PROSITE" id="PS50102"/>
    </source>
</evidence>
<proteinExistence type="predicted"/>
<dbReference type="SMART" id="SM00360">
    <property type="entry name" value="RRM"/>
    <property type="match status" value="1"/>
</dbReference>
<evidence type="ECO:0000313" key="5">
    <source>
        <dbReference type="Proteomes" id="UP001218218"/>
    </source>
</evidence>
<comment type="caution">
    <text evidence="4">The sequence shown here is derived from an EMBL/GenBank/DDBJ whole genome shotgun (WGS) entry which is preliminary data.</text>
</comment>
<protein>
    <recommendedName>
        <fullName evidence="3">RRM domain-containing protein</fullName>
    </recommendedName>
</protein>
<dbReference type="AlphaFoldDB" id="A0AAD7A2C8"/>
<dbReference type="InterPro" id="IPR012677">
    <property type="entry name" value="Nucleotide-bd_a/b_plait_sf"/>
</dbReference>
<organism evidence="4 5">
    <name type="scientific">Mycena albidolilacea</name>
    <dbReference type="NCBI Taxonomy" id="1033008"/>
    <lineage>
        <taxon>Eukaryota</taxon>
        <taxon>Fungi</taxon>
        <taxon>Dikarya</taxon>
        <taxon>Basidiomycota</taxon>
        <taxon>Agaricomycotina</taxon>
        <taxon>Agaricomycetes</taxon>
        <taxon>Agaricomycetidae</taxon>
        <taxon>Agaricales</taxon>
        <taxon>Marasmiineae</taxon>
        <taxon>Mycenaceae</taxon>
        <taxon>Mycena</taxon>
    </lineage>
</organism>
<feature type="region of interest" description="Disordered" evidence="2">
    <location>
        <begin position="320"/>
        <end position="433"/>
    </location>
</feature>
<dbReference type="SUPFAM" id="SSF54928">
    <property type="entry name" value="RNA-binding domain, RBD"/>
    <property type="match status" value="2"/>
</dbReference>
<evidence type="ECO:0000256" key="1">
    <source>
        <dbReference type="PROSITE-ProRule" id="PRU00176"/>
    </source>
</evidence>
<feature type="domain" description="RRM" evidence="3">
    <location>
        <begin position="183"/>
        <end position="257"/>
    </location>
</feature>
<evidence type="ECO:0000256" key="2">
    <source>
        <dbReference type="SAM" id="MobiDB-lite"/>
    </source>
</evidence>
<sequence length="586" mass="68384">MAANTSSFDYPCVPWPPIKHNFLRILSSLPNHLLEEDVKRVFKRFHPPPTLSFTSQGPRLDFLDIDSVEDALAIYPLEPRKDPPADDIWITIPHNGSPTPSPMAEWVYKVPNEGLVPPRLIKVLPPKCTDMKLYDLLRPYGPIHSLRIHPTTGGMVQFWNNIHALAAEKGLAAKMALQPYDPWSLYCSNISSASYLSALRTHFVKYEGFERIDILPDTDPGKSRQGIMVFSDPSQASRALQDLQGIEIEGQLLSVSFLLLRPEGVHSWEMKWEDFILEDKAKLRMLLRREKEETVRPFVQMETREGSRLAEVEESCRKMEQFQEQENAHKRAAKRPERQEAWEKAQREEEHELEERTRAAEVEDSRRKRGQLQEHEKARKRAAEEADRQGRPRFEAEDDARRGKEARERGLREKEEQQRKTREVREREELERRWRAATQTEEQRCSLRDQQMRGTDLWTPGRATDRLKLQIGEFNKIKFSEAQPLTFRVIPWPVLTDPLVLDIRQINWDEVEAFFSRAKTQFAVDVAEYKNLVEKVHRLFHPDKWRSRGLLLTVMDEGLRKSLEETGNVVAQAMTPIWRKSKGYDT</sequence>
<reference evidence="4" key="1">
    <citation type="submission" date="2023-03" db="EMBL/GenBank/DDBJ databases">
        <title>Massive genome expansion in bonnet fungi (Mycena s.s.) driven by repeated elements and novel gene families across ecological guilds.</title>
        <authorList>
            <consortium name="Lawrence Berkeley National Laboratory"/>
            <person name="Harder C.B."/>
            <person name="Miyauchi S."/>
            <person name="Viragh M."/>
            <person name="Kuo A."/>
            <person name="Thoen E."/>
            <person name="Andreopoulos B."/>
            <person name="Lu D."/>
            <person name="Skrede I."/>
            <person name="Drula E."/>
            <person name="Henrissat B."/>
            <person name="Morin E."/>
            <person name="Kohler A."/>
            <person name="Barry K."/>
            <person name="LaButti K."/>
            <person name="Morin E."/>
            <person name="Salamov A."/>
            <person name="Lipzen A."/>
            <person name="Mereny Z."/>
            <person name="Hegedus B."/>
            <person name="Baldrian P."/>
            <person name="Stursova M."/>
            <person name="Weitz H."/>
            <person name="Taylor A."/>
            <person name="Grigoriev I.V."/>
            <person name="Nagy L.G."/>
            <person name="Martin F."/>
            <person name="Kauserud H."/>
        </authorList>
    </citation>
    <scope>NUCLEOTIDE SEQUENCE</scope>
    <source>
        <strain evidence="4">CBHHK002</strain>
    </source>
</reference>
<dbReference type="InterPro" id="IPR035979">
    <property type="entry name" value="RBD_domain_sf"/>
</dbReference>
<dbReference type="Proteomes" id="UP001218218">
    <property type="component" value="Unassembled WGS sequence"/>
</dbReference>
<dbReference type="PROSITE" id="PS50102">
    <property type="entry name" value="RRM"/>
    <property type="match status" value="1"/>
</dbReference>